<sequence>MVSYLNAQVTKIGKAAVVFEEIPFERQLTSQSHIREMNVLVSSMRLDKIIAAVLKLSRRKANQLIESEKVKLNYLVQPKVSYVVDIGDLISVRGYGRFTISRDNGLSKGGKHKLIIDRITHK</sequence>
<name>A0A1L7LLB4_9STRE</name>
<reference evidence="3 4" key="1">
    <citation type="journal article" date="2016" name="Microbiol. Immunol.">
        <title>Complete genome sequence of Streptococcus troglodytae TKU31 isolated from the oral cavity of a chimpanzee (Pan troglodytes).</title>
        <authorList>
            <person name="Okamoto M."/>
            <person name="Naito M."/>
            <person name="Miyanohara M."/>
            <person name="Imai S."/>
            <person name="Nomura Y."/>
            <person name="Saito W."/>
            <person name="Momoi Y."/>
            <person name="Takada K."/>
            <person name="Miyabe-Nishiwaki T."/>
            <person name="Tomonaga M."/>
            <person name="Hanada N."/>
        </authorList>
    </citation>
    <scope>NUCLEOTIDE SEQUENCE [LARGE SCALE GENOMIC DNA]</scope>
    <source>
        <strain evidence="4">TKU 31</strain>
    </source>
</reference>
<evidence type="ECO:0000256" key="1">
    <source>
        <dbReference type="PROSITE-ProRule" id="PRU00182"/>
    </source>
</evidence>
<dbReference type="Gene3D" id="3.10.290.10">
    <property type="entry name" value="RNA-binding S4 domain"/>
    <property type="match status" value="1"/>
</dbReference>
<dbReference type="PROSITE" id="PS50889">
    <property type="entry name" value="S4"/>
    <property type="match status" value="1"/>
</dbReference>
<proteinExistence type="predicted"/>
<dbReference type="Pfam" id="PF01479">
    <property type="entry name" value="S4"/>
    <property type="match status" value="1"/>
</dbReference>
<keyword evidence="1" id="KW-0694">RNA-binding</keyword>
<evidence type="ECO:0000313" key="3">
    <source>
        <dbReference type="EMBL" id="BAQ24822.1"/>
    </source>
</evidence>
<gene>
    <name evidence="3" type="primary">ylmH</name>
    <name evidence="3" type="ORF">SRT_15610</name>
</gene>
<dbReference type="Proteomes" id="UP000217758">
    <property type="component" value="Chromosome"/>
</dbReference>
<dbReference type="PANTHER" id="PTHR13633">
    <property type="entry name" value="MITOCHONDRIAL TRANSCRIPTION RESCUE FACTOR 1"/>
    <property type="match status" value="1"/>
</dbReference>
<dbReference type="InterPro" id="IPR036986">
    <property type="entry name" value="S4_RNA-bd_sf"/>
</dbReference>
<dbReference type="CDD" id="cd00165">
    <property type="entry name" value="S4"/>
    <property type="match status" value="1"/>
</dbReference>
<protein>
    <recommendedName>
        <fullName evidence="2">RNA-binding S4 domain-containing protein</fullName>
    </recommendedName>
</protein>
<feature type="domain" description="RNA-binding S4" evidence="2">
    <location>
        <begin position="44"/>
        <end position="115"/>
    </location>
</feature>
<accession>A0A1L7LLB4</accession>
<dbReference type="InterPro" id="IPR002942">
    <property type="entry name" value="S4_RNA-bd"/>
</dbReference>
<evidence type="ECO:0000313" key="4">
    <source>
        <dbReference type="Proteomes" id="UP000217758"/>
    </source>
</evidence>
<dbReference type="SMART" id="SM00363">
    <property type="entry name" value="S4"/>
    <property type="match status" value="1"/>
</dbReference>
<keyword evidence="4" id="KW-1185">Reference proteome</keyword>
<dbReference type="GO" id="GO:0003723">
    <property type="term" value="F:RNA binding"/>
    <property type="evidence" value="ECO:0007669"/>
    <property type="project" value="UniProtKB-KW"/>
</dbReference>
<dbReference type="KEGG" id="strg:SRT_15610"/>
<dbReference type="PANTHER" id="PTHR13633:SF3">
    <property type="entry name" value="MITOCHONDRIAL TRANSCRIPTION RESCUE FACTOR 1"/>
    <property type="match status" value="1"/>
</dbReference>
<dbReference type="EMBL" id="AP014612">
    <property type="protein sequence ID" value="BAQ24822.1"/>
    <property type="molecule type" value="Genomic_DNA"/>
</dbReference>
<evidence type="ECO:0000259" key="2">
    <source>
        <dbReference type="SMART" id="SM00363"/>
    </source>
</evidence>
<dbReference type="AlphaFoldDB" id="A0A1L7LLB4"/>
<organism evidence="3 4">
    <name type="scientific">Streptococcus troglodytae</name>
    <dbReference type="NCBI Taxonomy" id="1111760"/>
    <lineage>
        <taxon>Bacteria</taxon>
        <taxon>Bacillati</taxon>
        <taxon>Bacillota</taxon>
        <taxon>Bacilli</taxon>
        <taxon>Lactobacillales</taxon>
        <taxon>Streptococcaceae</taxon>
        <taxon>Streptococcus</taxon>
    </lineage>
</organism>
<dbReference type="SUPFAM" id="SSF55174">
    <property type="entry name" value="Alpha-L RNA-binding motif"/>
    <property type="match status" value="1"/>
</dbReference>